<proteinExistence type="predicted"/>
<dbReference type="GO" id="GO:0016740">
    <property type="term" value="F:transferase activity"/>
    <property type="evidence" value="ECO:0007669"/>
    <property type="project" value="UniProtKB-KW"/>
</dbReference>
<reference evidence="2" key="1">
    <citation type="submission" date="2016-06" db="EMBL/GenBank/DDBJ databases">
        <authorList>
            <person name="Varghese N."/>
            <person name="Submissions Spin"/>
        </authorList>
    </citation>
    <scope>NUCLEOTIDE SEQUENCE [LARGE SCALE GENOMIC DNA]</scope>
    <source>
        <strain evidence="2">DSM 43363</strain>
    </source>
</reference>
<dbReference type="EMBL" id="FMIC01000002">
    <property type="protein sequence ID" value="SCL47345.1"/>
    <property type="molecule type" value="Genomic_DNA"/>
</dbReference>
<protein>
    <submittedName>
        <fullName evidence="1">Phosphotransferase enzyme family protein</fullName>
    </submittedName>
</protein>
<organism evidence="1 2">
    <name type="scientific">Micromonospora peucetia</name>
    <dbReference type="NCBI Taxonomy" id="47871"/>
    <lineage>
        <taxon>Bacteria</taxon>
        <taxon>Bacillati</taxon>
        <taxon>Actinomycetota</taxon>
        <taxon>Actinomycetes</taxon>
        <taxon>Micromonosporales</taxon>
        <taxon>Micromonosporaceae</taxon>
        <taxon>Micromonospora</taxon>
    </lineage>
</organism>
<dbReference type="AlphaFoldDB" id="A0A1C6TZV6"/>
<gene>
    <name evidence="1" type="ORF">GA0070608_0205</name>
</gene>
<evidence type="ECO:0000313" key="2">
    <source>
        <dbReference type="Proteomes" id="UP000199343"/>
    </source>
</evidence>
<dbReference type="SUPFAM" id="SSF56112">
    <property type="entry name" value="Protein kinase-like (PK-like)"/>
    <property type="match status" value="1"/>
</dbReference>
<dbReference type="InterPro" id="IPR011009">
    <property type="entry name" value="Kinase-like_dom_sf"/>
</dbReference>
<dbReference type="Proteomes" id="UP000199343">
    <property type="component" value="Unassembled WGS sequence"/>
</dbReference>
<evidence type="ECO:0000313" key="1">
    <source>
        <dbReference type="EMBL" id="SCL47345.1"/>
    </source>
</evidence>
<sequence>MCGYSNEPLHDVGPAVLRPLMTDLRQARDAAHAIALAALGRDPGPMTTVDSSSHHVYVSSNVVVKIIDAAGHSRLSREIALAPHLPTGVTAPLLDSGRHQLETREVRYACYARMPGATPGMGMPGVDGVTARLLAEEAVQRLHGLHSWTPTADAEQTLGEALDHGGFVSQAALFAEVESLAALDRDGIVPRRLLDGLTAIAERAPAHARVVVPVHADCHWGNWLACDRSVTALLDFEWARFGEPVDDWFFLARFSGPHLETVLDVIAHATTTPLSTLRAQCEVREASYLAADLRIALQRPGAPAQLVADNIRDLEELIVERLWWRQAR</sequence>
<keyword evidence="1" id="KW-0808">Transferase</keyword>
<dbReference type="Gene3D" id="3.90.1200.10">
    <property type="match status" value="1"/>
</dbReference>
<name>A0A1C6TZV6_9ACTN</name>
<accession>A0A1C6TZV6</accession>